<dbReference type="EMBL" id="CP002691">
    <property type="protein sequence ID" value="AEE52790.1"/>
    <property type="molecule type" value="Genomic_DNA"/>
</dbReference>
<accession>F4L158</accession>
<name>F4L158_HALH1</name>
<feature type="signal peptide" evidence="1">
    <location>
        <begin position="1"/>
        <end position="22"/>
    </location>
</feature>
<dbReference type="RefSeq" id="WP_013767325.1">
    <property type="nucleotide sequence ID" value="NC_015510.1"/>
</dbReference>
<feature type="chain" id="PRO_5003310544" evidence="1">
    <location>
        <begin position="23"/>
        <end position="140"/>
    </location>
</feature>
<protein>
    <submittedName>
        <fullName evidence="2">Uncharacterized protein</fullName>
    </submittedName>
</protein>
<proteinExistence type="predicted"/>
<organism evidence="2 3">
    <name type="scientific">Haliscomenobacter hydrossis (strain ATCC 27775 / DSM 1100 / LMG 10767 / O)</name>
    <dbReference type="NCBI Taxonomy" id="760192"/>
    <lineage>
        <taxon>Bacteria</taxon>
        <taxon>Pseudomonadati</taxon>
        <taxon>Bacteroidota</taxon>
        <taxon>Saprospiria</taxon>
        <taxon>Saprospirales</taxon>
        <taxon>Haliscomenobacteraceae</taxon>
        <taxon>Haliscomenobacter</taxon>
    </lineage>
</organism>
<evidence type="ECO:0000313" key="2">
    <source>
        <dbReference type="EMBL" id="AEE52790.1"/>
    </source>
</evidence>
<reference evidence="2 3" key="1">
    <citation type="journal article" date="2011" name="Stand. Genomic Sci.">
        <title>Complete genome sequence of Haliscomenobacter hydrossis type strain (O).</title>
        <authorList>
            <consortium name="US DOE Joint Genome Institute (JGI-PGF)"/>
            <person name="Daligault H."/>
            <person name="Lapidus A."/>
            <person name="Zeytun A."/>
            <person name="Nolan M."/>
            <person name="Lucas S."/>
            <person name="Del Rio T.G."/>
            <person name="Tice H."/>
            <person name="Cheng J.F."/>
            <person name="Tapia R."/>
            <person name="Han C."/>
            <person name="Goodwin L."/>
            <person name="Pitluck S."/>
            <person name="Liolios K."/>
            <person name="Pagani I."/>
            <person name="Ivanova N."/>
            <person name="Huntemann M."/>
            <person name="Mavromatis K."/>
            <person name="Mikhailova N."/>
            <person name="Pati A."/>
            <person name="Chen A."/>
            <person name="Palaniappan K."/>
            <person name="Land M."/>
            <person name="Hauser L."/>
            <person name="Brambilla E.M."/>
            <person name="Rohde M."/>
            <person name="Verbarg S."/>
            <person name="Goker M."/>
            <person name="Bristow J."/>
            <person name="Eisen J.A."/>
            <person name="Markowitz V."/>
            <person name="Hugenholtz P."/>
            <person name="Kyrpides N.C."/>
            <person name="Klenk H.P."/>
            <person name="Woyke T."/>
        </authorList>
    </citation>
    <scope>NUCLEOTIDE SEQUENCE [LARGE SCALE GENOMIC DNA]</scope>
    <source>
        <strain evidence="3">ATCC 27775 / DSM 1100 / LMG 10767 / O</strain>
    </source>
</reference>
<keyword evidence="1" id="KW-0732">Signal</keyword>
<dbReference type="KEGG" id="hhy:Halhy_4962"/>
<sequence>MKNLKSLLLSAFVIMGMCSFVAAPNPEAAAELPGGAFLTIAGKFGGDISKKEILANKELGVDGCAVGSRIFTYSIDINKGGTISSFKAETNILSKEMLAKMKELNTGDSFEFKKIKAYLPNGKDMVDVHSKKFVVVVDPV</sequence>
<evidence type="ECO:0000256" key="1">
    <source>
        <dbReference type="SAM" id="SignalP"/>
    </source>
</evidence>
<reference key="2">
    <citation type="submission" date="2011-04" db="EMBL/GenBank/DDBJ databases">
        <title>Complete sequence of chromosome of Haliscomenobacter hydrossis DSM 1100.</title>
        <authorList>
            <consortium name="US DOE Joint Genome Institute (JGI-PGF)"/>
            <person name="Lucas S."/>
            <person name="Han J."/>
            <person name="Lapidus A."/>
            <person name="Bruce D."/>
            <person name="Goodwin L."/>
            <person name="Pitluck S."/>
            <person name="Peters L."/>
            <person name="Kyrpides N."/>
            <person name="Mavromatis K."/>
            <person name="Ivanova N."/>
            <person name="Ovchinnikova G."/>
            <person name="Pagani I."/>
            <person name="Daligault H."/>
            <person name="Detter J.C."/>
            <person name="Han C."/>
            <person name="Land M."/>
            <person name="Hauser L."/>
            <person name="Markowitz V."/>
            <person name="Cheng J.-F."/>
            <person name="Hugenholtz P."/>
            <person name="Woyke T."/>
            <person name="Wu D."/>
            <person name="Verbarg S."/>
            <person name="Frueling A."/>
            <person name="Brambilla E."/>
            <person name="Klenk H.-P."/>
            <person name="Eisen J.A."/>
        </authorList>
    </citation>
    <scope>NUCLEOTIDE SEQUENCE</scope>
    <source>
        <strain>DSM 1100</strain>
    </source>
</reference>
<keyword evidence="3" id="KW-1185">Reference proteome</keyword>
<dbReference type="HOGENOM" id="CLU_1832369_0_0_10"/>
<dbReference type="AlphaFoldDB" id="F4L158"/>
<gene>
    <name evidence="2" type="ordered locus">Halhy_4962</name>
</gene>
<evidence type="ECO:0000313" key="3">
    <source>
        <dbReference type="Proteomes" id="UP000008461"/>
    </source>
</evidence>
<dbReference type="OrthoDB" id="9964125at2"/>
<dbReference type="Proteomes" id="UP000008461">
    <property type="component" value="Chromosome"/>
</dbReference>